<name>A0A8J3ZTR2_9ACTN</name>
<accession>A0A8J3ZTR2</accession>
<evidence type="ECO:0008006" key="3">
    <source>
        <dbReference type="Google" id="ProtNLM"/>
    </source>
</evidence>
<proteinExistence type="predicted"/>
<dbReference type="Proteomes" id="UP000635606">
    <property type="component" value="Unassembled WGS sequence"/>
</dbReference>
<dbReference type="EMBL" id="BOPH01000077">
    <property type="protein sequence ID" value="GIJ70324.1"/>
    <property type="molecule type" value="Genomic_DNA"/>
</dbReference>
<sequence>MARAQRFHPVEITPFDSFSDLDELLFRQDGLISRVQALPLLSRSAIEHRLGTGRWRLVHRAVYLTAPVSDLSAAQRRWVAALAVGDGRPAVLGGLSALQVVGLRGFDSYGVHVVIPGRYRDHDPPPFAIVHRVGAVPADEVHLAAAPPCTVAGRSVLDVGKWAASERQAAAVVAASFQQRLVTLAEVERAASRQLRARRRSLVLEVARDAAGGAESLPEVEFLRLCRRARLPEPRCQVARSAGGGRRRYLDAYFEDYGVHVEIDGRHHTEVQSWWADMRRQNDLWIAGDRILRFPSWTVRHHPADVVGQVRAALQAAGWTPRHQQAIVDVQTRHDLSTSPGSRKGSRAG</sequence>
<comment type="caution">
    <text evidence="1">The sequence shown here is derived from an EMBL/GenBank/DDBJ whole genome shotgun (WGS) entry which is preliminary data.</text>
</comment>
<protein>
    <recommendedName>
        <fullName evidence="3">DUF559 domain-containing protein</fullName>
    </recommendedName>
</protein>
<keyword evidence="2" id="KW-1185">Reference proteome</keyword>
<gene>
    <name evidence="1" type="ORF">Voc01_052410</name>
</gene>
<organism evidence="1 2">
    <name type="scientific">Virgisporangium ochraceum</name>
    <dbReference type="NCBI Taxonomy" id="65505"/>
    <lineage>
        <taxon>Bacteria</taxon>
        <taxon>Bacillati</taxon>
        <taxon>Actinomycetota</taxon>
        <taxon>Actinomycetes</taxon>
        <taxon>Micromonosporales</taxon>
        <taxon>Micromonosporaceae</taxon>
        <taxon>Virgisporangium</taxon>
    </lineage>
</organism>
<reference evidence="1" key="1">
    <citation type="submission" date="2021-01" db="EMBL/GenBank/DDBJ databases">
        <title>Whole genome shotgun sequence of Virgisporangium ochraceum NBRC 16418.</title>
        <authorList>
            <person name="Komaki H."/>
            <person name="Tamura T."/>
        </authorList>
    </citation>
    <scope>NUCLEOTIDE SEQUENCE</scope>
    <source>
        <strain evidence="1">NBRC 16418</strain>
    </source>
</reference>
<evidence type="ECO:0000313" key="1">
    <source>
        <dbReference type="EMBL" id="GIJ70324.1"/>
    </source>
</evidence>
<evidence type="ECO:0000313" key="2">
    <source>
        <dbReference type="Proteomes" id="UP000635606"/>
    </source>
</evidence>
<dbReference type="RefSeq" id="WP_203930229.1">
    <property type="nucleotide sequence ID" value="NZ_BOPH01000077.1"/>
</dbReference>
<dbReference type="AlphaFoldDB" id="A0A8J3ZTR2"/>